<dbReference type="InterPro" id="IPR035919">
    <property type="entry name" value="EAL_sf"/>
</dbReference>
<gene>
    <name evidence="2" type="ORF">AVDCRST_MAG74-2730</name>
</gene>
<organism evidence="2">
    <name type="scientific">uncultured Pyrinomonadaceae bacterium</name>
    <dbReference type="NCBI Taxonomy" id="2283094"/>
    <lineage>
        <taxon>Bacteria</taxon>
        <taxon>Pseudomonadati</taxon>
        <taxon>Acidobacteriota</taxon>
        <taxon>Blastocatellia</taxon>
        <taxon>Blastocatellales</taxon>
        <taxon>Pyrinomonadaceae</taxon>
        <taxon>environmental samples</taxon>
    </lineage>
</organism>
<dbReference type="EMBL" id="CADCUR010000253">
    <property type="protein sequence ID" value="CAA9417638.1"/>
    <property type="molecule type" value="Genomic_DNA"/>
</dbReference>
<proteinExistence type="predicted"/>
<dbReference type="SUPFAM" id="SSF141868">
    <property type="entry name" value="EAL domain-like"/>
    <property type="match status" value="1"/>
</dbReference>
<name>A0A6J4PJI3_9BACT</name>
<dbReference type="InterPro" id="IPR050706">
    <property type="entry name" value="Cyclic-di-GMP_PDE-like"/>
</dbReference>
<dbReference type="AlphaFoldDB" id="A0A6J4PJI3"/>
<feature type="domain" description="EAL" evidence="1">
    <location>
        <begin position="71"/>
        <end position="323"/>
    </location>
</feature>
<protein>
    <recommendedName>
        <fullName evidence="1">EAL domain-containing protein</fullName>
    </recommendedName>
</protein>
<dbReference type="SMART" id="SM00052">
    <property type="entry name" value="EAL"/>
    <property type="match status" value="1"/>
</dbReference>
<reference evidence="2" key="1">
    <citation type="submission" date="2020-02" db="EMBL/GenBank/DDBJ databases">
        <authorList>
            <person name="Meier V. D."/>
        </authorList>
    </citation>
    <scope>NUCLEOTIDE SEQUENCE</scope>
    <source>
        <strain evidence="2">AVDCRST_MAG74</strain>
    </source>
</reference>
<evidence type="ECO:0000313" key="2">
    <source>
        <dbReference type="EMBL" id="CAA9417638.1"/>
    </source>
</evidence>
<dbReference type="GO" id="GO:0071111">
    <property type="term" value="F:cyclic-guanylate-specific phosphodiesterase activity"/>
    <property type="evidence" value="ECO:0007669"/>
    <property type="project" value="InterPro"/>
</dbReference>
<evidence type="ECO:0000259" key="1">
    <source>
        <dbReference type="PROSITE" id="PS50883"/>
    </source>
</evidence>
<dbReference type="Gene3D" id="3.20.20.450">
    <property type="entry name" value="EAL domain"/>
    <property type="match status" value="1"/>
</dbReference>
<dbReference type="PANTHER" id="PTHR33121:SF15">
    <property type="entry name" value="BLUE LIGHT- AND TEMPERATURE-REGULATED ANTIREPRESSOR BLUF"/>
    <property type="match status" value="1"/>
</dbReference>
<dbReference type="CDD" id="cd01948">
    <property type="entry name" value="EAL"/>
    <property type="match status" value="1"/>
</dbReference>
<dbReference type="PANTHER" id="PTHR33121">
    <property type="entry name" value="CYCLIC DI-GMP PHOSPHODIESTERASE PDEF"/>
    <property type="match status" value="1"/>
</dbReference>
<dbReference type="PROSITE" id="PS50883">
    <property type="entry name" value="EAL"/>
    <property type="match status" value="1"/>
</dbReference>
<dbReference type="InterPro" id="IPR001633">
    <property type="entry name" value="EAL_dom"/>
</dbReference>
<dbReference type="Pfam" id="PF00563">
    <property type="entry name" value="EAL"/>
    <property type="match status" value="1"/>
</dbReference>
<accession>A0A6J4PJI3</accession>
<sequence length="341" mass="38644">MDFSNVKKKIECCEFFRRGEKYIAKLNQNLANLFNYMSKLFCAFEHKYRLGIFLQSSKSSKGTKMQLNSQTQKITTQIGCAACSYETALGFDFTMAFQPIVDLDNNEIFAQEALVRGLGRQSAGEIISKINNENLYKFDQMCRVKAVRLASKLNVKSHLSINFLPNAVYRPENCLRTTIKAANENNFPLEKIIFEITEVEKVSDNSHLKNIVTEYQRQSFKTAIDDFGAGYSGLNLLSVFQPDYLKLDMELTRAINTNPVKQSIVKGILHVARDLGIAIIAEGIETKDELDTLREFGINLFQGYYFAKPAFESLAEISPDVFPLANQTETFDLENEMLCVG</sequence>